<organism evidence="3">
    <name type="scientific">Schistosoma curassoni</name>
    <dbReference type="NCBI Taxonomy" id="6186"/>
    <lineage>
        <taxon>Eukaryota</taxon>
        <taxon>Metazoa</taxon>
        <taxon>Spiralia</taxon>
        <taxon>Lophotrochozoa</taxon>
        <taxon>Platyhelminthes</taxon>
        <taxon>Trematoda</taxon>
        <taxon>Digenea</taxon>
        <taxon>Strigeidida</taxon>
        <taxon>Schistosomatoidea</taxon>
        <taxon>Schistosomatidae</taxon>
        <taxon>Schistosoma</taxon>
    </lineage>
</organism>
<dbReference type="Proteomes" id="UP000279833">
    <property type="component" value="Unassembled WGS sequence"/>
</dbReference>
<proteinExistence type="predicted"/>
<reference evidence="3" key="1">
    <citation type="submission" date="2016-06" db="UniProtKB">
        <authorList>
            <consortium name="WormBaseParasite"/>
        </authorList>
    </citation>
    <scope>IDENTIFICATION</scope>
</reference>
<reference evidence="1 2" key="2">
    <citation type="submission" date="2018-11" db="EMBL/GenBank/DDBJ databases">
        <authorList>
            <consortium name="Pathogen Informatics"/>
        </authorList>
    </citation>
    <scope>NUCLEOTIDE SEQUENCE [LARGE SCALE GENOMIC DNA]</scope>
    <source>
        <strain evidence="1">Dakar</strain>
        <strain evidence="2">Dakar, Senegal</strain>
    </source>
</reference>
<dbReference type="EMBL" id="UZAK01000623">
    <property type="protein sequence ID" value="VDO64149.1"/>
    <property type="molecule type" value="Genomic_DNA"/>
</dbReference>
<keyword evidence="2" id="KW-1185">Reference proteome</keyword>
<sequence>MTKNERPHSVYCFSAWARAICPALGHLQRTTSRR</sequence>
<evidence type="ECO:0000313" key="3">
    <source>
        <dbReference type="WBParaSite" id="SCUD_0000084501-mRNA-1"/>
    </source>
</evidence>
<dbReference type="AlphaFoldDB" id="A0A183JDT3"/>
<name>A0A183JDT3_9TREM</name>
<protein>
    <submittedName>
        <fullName evidence="1 3">Uncharacterized protein</fullName>
    </submittedName>
</protein>
<dbReference type="WBParaSite" id="SCUD_0000084501-mRNA-1">
    <property type="protein sequence ID" value="SCUD_0000084501-mRNA-1"/>
    <property type="gene ID" value="SCUD_0000084501"/>
</dbReference>
<gene>
    <name evidence="1" type="ORF">SCUD_LOCUS846</name>
</gene>
<evidence type="ECO:0000313" key="2">
    <source>
        <dbReference type="Proteomes" id="UP000279833"/>
    </source>
</evidence>
<accession>A0A183JDT3</accession>
<evidence type="ECO:0000313" key="1">
    <source>
        <dbReference type="EMBL" id="VDO64149.1"/>
    </source>
</evidence>